<evidence type="ECO:0000259" key="6">
    <source>
        <dbReference type="Pfam" id="PF05592"/>
    </source>
</evidence>
<dbReference type="Gene3D" id="2.60.120.260">
    <property type="entry name" value="Galactose-binding domain-like"/>
    <property type="match status" value="3"/>
</dbReference>
<dbReference type="InterPro" id="IPR008928">
    <property type="entry name" value="6-hairpin_glycosidase_sf"/>
</dbReference>
<dbReference type="Pfam" id="PF08531">
    <property type="entry name" value="Bac_rhamnosid_N"/>
    <property type="match status" value="1"/>
</dbReference>
<evidence type="ECO:0000256" key="1">
    <source>
        <dbReference type="ARBA" id="ARBA00001445"/>
    </source>
</evidence>
<dbReference type="InterPro" id="IPR000421">
    <property type="entry name" value="FA58C"/>
</dbReference>
<comment type="catalytic activity">
    <reaction evidence="1">
        <text>Hydrolysis of terminal non-reducing alpha-L-rhamnose residues in alpha-L-rhamnosides.</text>
        <dbReference type="EC" id="3.2.1.40"/>
    </reaction>
</comment>
<dbReference type="Gene3D" id="2.60.420.10">
    <property type="entry name" value="Maltose phosphorylase, domain 3"/>
    <property type="match status" value="1"/>
</dbReference>
<keyword evidence="4" id="KW-0732">Signal</keyword>
<dbReference type="AlphaFoldDB" id="A0A4R0N052"/>
<evidence type="ECO:0000313" key="11">
    <source>
        <dbReference type="Proteomes" id="UP000292884"/>
    </source>
</evidence>
<dbReference type="InterPro" id="IPR016007">
    <property type="entry name" value="Alpha_rhamnosid"/>
</dbReference>
<dbReference type="InterPro" id="IPR035396">
    <property type="entry name" value="Bac_rhamnosid6H"/>
</dbReference>
<dbReference type="InterPro" id="IPR013783">
    <property type="entry name" value="Ig-like_fold"/>
</dbReference>
<comment type="caution">
    <text evidence="10">The sequence shown here is derived from an EMBL/GenBank/DDBJ whole genome shotgun (WGS) entry which is preliminary data.</text>
</comment>
<sequence length="1085" mass="121872">MIMLPSKRYLVLLILFFSIFYCSAANTALQPTELKCELFKNPLGVDVDRPGLSYILNSLVGMRNVNQIAYQLLVADNEFALNNNKGNFWNSGKVLSSQMAYITYSGKALTSGKKYYWKVRIWDNKGNVSKWSNIAHWTMGILEKKDWIAKWISAVGAEKFALSPFGYRSKSSEKGNEIKWVQVDLKKLTQISAIKITPVFFEDRAGYGFPINFKVELANDENFTKIITVADYTTKQFSNPGWKPVSFSVKNAQARFIRITANRLWGSNRNFQFALRQIEVFSGSKNMAAGTTVTALDSNAVNGWTKQNLTDQPQDTSVLPNYSSMALRKNISISKGLARATIFISGMSEFELSLNGQKVGDDLLTPGWTEYKKTVLYVTYDVTKRLKAGTNAIGIILGNGMYNIQPDTTRYVKFLNSYGPLKAIAQLRLDYEDGTVKIIGTDKTWQVAPGPVTYSNMFGGEDYNANLEVLGWKTASFKSSSLWQNAIECLGPGGELRGLSASAPPIKVIEKKRPIKITKIRDNLWIYDFGQNASMMPSLRVSGKKGSFVRMIPAELLDKNGLVDRKSATQDGARPAWWQYTLAGRGIENWKPKFFYQGARYLQVELFPAAVNDPLPKIEAIEDLIVHSSAEPVGQFSTSNKMFNEIYELVRWAQRSNMQSLMTDCPHREKMGWLEENHLNGPSLRYNFDMSPLFRKTMSDMADAQLPNGFVPNIAPEYFIAGPSDLSNGFRNSTEWGSSFIIVPWQQYLFSGDISLLERYYDRMKKYVSFLASTAKDHIILTGLGDWYDIGPKPAWGSQLTPVSFTGTAVYYYDNEIMYNVAKRLNKTEDAEAYGHAMVQIRKAFNRKFFNAGTVSYSTGSNTTYAMPLFFNLAAPKDRPKLIKALVDSIKKNSNSFNSGEVGYRFLLRALADEGYSDVVYEMNNQSEKPGYGYQIKKGATSLTEKWDAGVGDFGSQNHFMSGQINEWFFNDLIGISPDETGPGFRKITFKPSFVSDLSWVKGSFKAISGNIVCNWQRTENGISLNVAVPVNTSATLYLPLTNKEKITEGGLAINKAEGVGFLRNEPKHLVYTVQSGKYHFMINN</sequence>
<dbReference type="Gene3D" id="2.60.40.10">
    <property type="entry name" value="Immunoglobulins"/>
    <property type="match status" value="1"/>
</dbReference>
<dbReference type="Proteomes" id="UP000292884">
    <property type="component" value="Unassembled WGS sequence"/>
</dbReference>
<dbReference type="Pfam" id="PF00754">
    <property type="entry name" value="F5_F8_type_C"/>
    <property type="match status" value="1"/>
</dbReference>
<reference evidence="10 11" key="1">
    <citation type="submission" date="2019-02" db="EMBL/GenBank/DDBJ databases">
        <title>Pedobacter sp. RP-1-13 sp. nov., isolated from Arctic soil.</title>
        <authorList>
            <person name="Dahal R.H."/>
        </authorList>
    </citation>
    <scope>NUCLEOTIDE SEQUENCE [LARGE SCALE GENOMIC DNA]</scope>
    <source>
        <strain evidence="10 11">RP-1-13</strain>
    </source>
</reference>
<keyword evidence="3" id="KW-0378">Hydrolase</keyword>
<dbReference type="Pfam" id="PF17390">
    <property type="entry name" value="Bac_rhamnosid_C"/>
    <property type="match status" value="1"/>
</dbReference>
<dbReference type="OrthoDB" id="9815108at2"/>
<dbReference type="EC" id="3.2.1.40" evidence="2"/>
<dbReference type="Pfam" id="PF05592">
    <property type="entry name" value="Bac_rhamnosid"/>
    <property type="match status" value="1"/>
</dbReference>
<evidence type="ECO:0000256" key="3">
    <source>
        <dbReference type="ARBA" id="ARBA00022801"/>
    </source>
</evidence>
<dbReference type="Pfam" id="PF17389">
    <property type="entry name" value="Bac_rhamnosid6H"/>
    <property type="match status" value="1"/>
</dbReference>
<evidence type="ECO:0000256" key="4">
    <source>
        <dbReference type="SAM" id="SignalP"/>
    </source>
</evidence>
<dbReference type="GO" id="GO:0005975">
    <property type="term" value="P:carbohydrate metabolic process"/>
    <property type="evidence" value="ECO:0007669"/>
    <property type="project" value="InterPro"/>
</dbReference>
<feature type="domain" description="Bacterial alpha-L-rhamnosidase N-terminal" evidence="7">
    <location>
        <begin position="337"/>
        <end position="509"/>
    </location>
</feature>
<evidence type="ECO:0000259" key="7">
    <source>
        <dbReference type="Pfam" id="PF08531"/>
    </source>
</evidence>
<feature type="chain" id="PRO_5020385118" description="alpha-L-rhamnosidase" evidence="4">
    <location>
        <begin position="25"/>
        <end position="1085"/>
    </location>
</feature>
<keyword evidence="11" id="KW-1185">Reference proteome</keyword>
<evidence type="ECO:0000259" key="9">
    <source>
        <dbReference type="Pfam" id="PF17390"/>
    </source>
</evidence>
<dbReference type="Pfam" id="PF25788">
    <property type="entry name" value="Ig_Rha78A_N"/>
    <property type="match status" value="1"/>
</dbReference>
<dbReference type="InterPro" id="IPR035398">
    <property type="entry name" value="Bac_rhamnosid_C"/>
</dbReference>
<feature type="domain" description="F5/8 type C" evidence="5">
    <location>
        <begin position="172"/>
        <end position="271"/>
    </location>
</feature>
<dbReference type="PANTHER" id="PTHR33307">
    <property type="entry name" value="ALPHA-RHAMNOSIDASE (EUROFUNG)"/>
    <property type="match status" value="1"/>
</dbReference>
<feature type="signal peptide" evidence="4">
    <location>
        <begin position="1"/>
        <end position="24"/>
    </location>
</feature>
<dbReference type="PANTHER" id="PTHR33307:SF11">
    <property type="entry name" value="ALPHA-L-RHAMNOSIDASE"/>
    <property type="match status" value="1"/>
</dbReference>
<evidence type="ECO:0000256" key="2">
    <source>
        <dbReference type="ARBA" id="ARBA00012652"/>
    </source>
</evidence>
<dbReference type="InterPro" id="IPR012341">
    <property type="entry name" value="6hp_glycosidase-like_sf"/>
</dbReference>
<dbReference type="GO" id="GO:0030596">
    <property type="term" value="F:alpha-L-rhamnosidase activity"/>
    <property type="evidence" value="ECO:0007669"/>
    <property type="project" value="UniProtKB-EC"/>
</dbReference>
<dbReference type="InterPro" id="IPR008979">
    <property type="entry name" value="Galactose-bd-like_sf"/>
</dbReference>
<dbReference type="SUPFAM" id="SSF49785">
    <property type="entry name" value="Galactose-binding domain-like"/>
    <property type="match status" value="1"/>
</dbReference>
<feature type="domain" description="Alpha-L-rhamnosidase C-terminal" evidence="9">
    <location>
        <begin position="975"/>
        <end position="1050"/>
    </location>
</feature>
<dbReference type="SUPFAM" id="SSF48208">
    <property type="entry name" value="Six-hairpin glycosidases"/>
    <property type="match status" value="1"/>
</dbReference>
<feature type="domain" description="Alpha-L-rhamnosidase six-hairpin glycosidase" evidence="8">
    <location>
        <begin position="633"/>
        <end position="972"/>
    </location>
</feature>
<evidence type="ECO:0000313" key="10">
    <source>
        <dbReference type="EMBL" id="TCC91792.1"/>
    </source>
</evidence>
<feature type="domain" description="Alpha-L-rhamnosidase concanavalin-like" evidence="6">
    <location>
        <begin position="519"/>
        <end position="612"/>
    </location>
</feature>
<dbReference type="Gene3D" id="1.50.10.10">
    <property type="match status" value="1"/>
</dbReference>
<evidence type="ECO:0000259" key="8">
    <source>
        <dbReference type="Pfam" id="PF17389"/>
    </source>
</evidence>
<protein>
    <recommendedName>
        <fullName evidence="2">alpha-L-rhamnosidase</fullName>
        <ecNumber evidence="2">3.2.1.40</ecNumber>
    </recommendedName>
</protein>
<dbReference type="InterPro" id="IPR013737">
    <property type="entry name" value="Bac_rhamnosid_N"/>
</dbReference>
<dbReference type="EMBL" id="SJSK01000002">
    <property type="protein sequence ID" value="TCC91792.1"/>
    <property type="molecule type" value="Genomic_DNA"/>
</dbReference>
<gene>
    <name evidence="10" type="ORF">EZ428_08550</name>
</gene>
<dbReference type="InterPro" id="IPR008902">
    <property type="entry name" value="Rhamnosid_concanavalin"/>
</dbReference>
<proteinExistence type="predicted"/>
<evidence type="ECO:0000259" key="5">
    <source>
        <dbReference type="Pfam" id="PF00754"/>
    </source>
</evidence>
<dbReference type="PIRSF" id="PIRSF010631">
    <property type="entry name" value="A-rhamnsds"/>
    <property type="match status" value="1"/>
</dbReference>
<accession>A0A4R0N052</accession>
<organism evidence="10 11">
    <name type="scientific">Pedobacter frigiditerrae</name>
    <dbReference type="NCBI Taxonomy" id="2530452"/>
    <lineage>
        <taxon>Bacteria</taxon>
        <taxon>Pseudomonadati</taxon>
        <taxon>Bacteroidota</taxon>
        <taxon>Sphingobacteriia</taxon>
        <taxon>Sphingobacteriales</taxon>
        <taxon>Sphingobacteriaceae</taxon>
        <taxon>Pedobacter</taxon>
    </lineage>
</organism>
<name>A0A4R0N052_9SPHI</name>